<evidence type="ECO:0000313" key="5">
    <source>
        <dbReference type="EMBL" id="KAF5874598.1"/>
    </source>
</evidence>
<dbReference type="InterPro" id="IPR000172">
    <property type="entry name" value="GMC_OxRdtase_N"/>
</dbReference>
<dbReference type="Proteomes" id="UP000531561">
    <property type="component" value="Unassembled WGS sequence"/>
</dbReference>
<reference evidence="5 6" key="1">
    <citation type="journal article" date="2020" name="Phytopathology">
        <title>A high-quality genome resource of Botrytis fragariae, a new and rapidly spreading fungal pathogen causing strawberry gray mold in the U.S.A.</title>
        <authorList>
            <person name="Wu Y."/>
            <person name="Saski C.A."/>
            <person name="Schnabel G."/>
            <person name="Xiao S."/>
            <person name="Hu M."/>
        </authorList>
    </citation>
    <scope>NUCLEOTIDE SEQUENCE [LARGE SCALE GENOMIC DNA]</scope>
    <source>
        <strain evidence="5 6">BVB16</strain>
    </source>
</reference>
<dbReference type="PANTHER" id="PTHR11552">
    <property type="entry name" value="GLUCOSE-METHANOL-CHOLINE GMC OXIDOREDUCTASE"/>
    <property type="match status" value="1"/>
</dbReference>
<gene>
    <name evidence="5" type="ORF">Bfra_004610</name>
</gene>
<comment type="cofactor">
    <cofactor evidence="3">
        <name>FAD</name>
        <dbReference type="ChEBI" id="CHEBI:57692"/>
    </cofactor>
</comment>
<sequence>MWWPFGKKYPERHPEYANGRAYDYILTNIPKPKGGTAGCVLTSRLSEDPNVSVLLLERGPANDNFMSRIPIVSSNILRSDGGASSWECEPMKYCDNRRSLAFCGEVMGGGSRINSMVYTRGTAADYDSWAQLGHPDWAYDKLLPYFMKSETVMGARKSEYRGTSGPWITQTFPFHTWGFTAYRFFSNAAKALGFIQIDDPNTSDAMVDGLATVFATVNEQRQRVSTFDAFLPRETALQREKHLTICTNTILSRISFSKDDGVPRPDRVFFKLADQNSDKIFSAKVKREVIVCSGALGSPQVLMLSGIGPRKHLEEHGISVVQDLPGVGSGLSDHHGIPIAWKVPVKESITRLVIHPMLGILEFFKYIFFRSGILSMPINNITLFVRSMILNQDYTGIDNEKLATASSQIQDLIPDIELMPLAVTAMDDLEEHQRLFSKMGMFSILATLAKPKSRGTVRLASSDPHQRPKVDFGILSNPEDYIVARASVRLSLKLAENMRASGFPLQENITFPEDKQDKDAKNNNDEEIDKFIRRRIRTIYHYSSSCRMAPVDDDESSGVVDDQLKVHGVKGLRVCDTSIFPQIISHHLQAPAVMVAEKCADLIKNHG</sequence>
<keyword evidence="3" id="KW-0285">Flavoprotein</keyword>
<evidence type="ECO:0000256" key="3">
    <source>
        <dbReference type="PIRSR" id="PIRSR000137-2"/>
    </source>
</evidence>
<organism evidence="5 6">
    <name type="scientific">Botrytis fragariae</name>
    <dbReference type="NCBI Taxonomy" id="1964551"/>
    <lineage>
        <taxon>Eukaryota</taxon>
        <taxon>Fungi</taxon>
        <taxon>Dikarya</taxon>
        <taxon>Ascomycota</taxon>
        <taxon>Pezizomycotina</taxon>
        <taxon>Leotiomycetes</taxon>
        <taxon>Helotiales</taxon>
        <taxon>Sclerotiniaceae</taxon>
        <taxon>Botrytis</taxon>
    </lineage>
</organism>
<evidence type="ECO:0000256" key="1">
    <source>
        <dbReference type="ARBA" id="ARBA00010790"/>
    </source>
</evidence>
<dbReference type="SUPFAM" id="SSF54373">
    <property type="entry name" value="FAD-linked reductases, C-terminal domain"/>
    <property type="match status" value="1"/>
</dbReference>
<feature type="binding site" evidence="3">
    <location>
        <position position="106"/>
    </location>
    <ligand>
        <name>FAD</name>
        <dbReference type="ChEBI" id="CHEBI:57692"/>
    </ligand>
</feature>
<name>A0A8H6AVL8_9HELO</name>
<feature type="active site" description="Proton acceptor" evidence="2">
    <location>
        <position position="587"/>
    </location>
</feature>
<dbReference type="GO" id="GO:0050660">
    <property type="term" value="F:flavin adenine dinucleotide binding"/>
    <property type="evidence" value="ECO:0007669"/>
    <property type="project" value="InterPro"/>
</dbReference>
<protein>
    <submittedName>
        <fullName evidence="5">Putative alcohol oxidase protein</fullName>
    </submittedName>
</protein>
<keyword evidence="3" id="KW-0274">FAD</keyword>
<dbReference type="GO" id="GO:0016614">
    <property type="term" value="F:oxidoreductase activity, acting on CH-OH group of donors"/>
    <property type="evidence" value="ECO:0007669"/>
    <property type="project" value="InterPro"/>
</dbReference>
<dbReference type="InterPro" id="IPR007867">
    <property type="entry name" value="GMC_OxRtase_C"/>
</dbReference>
<keyword evidence="6" id="KW-1185">Reference proteome</keyword>
<dbReference type="Gene3D" id="3.30.560.10">
    <property type="entry name" value="Glucose Oxidase, domain 3"/>
    <property type="match status" value="1"/>
</dbReference>
<dbReference type="Pfam" id="PF05199">
    <property type="entry name" value="GMC_oxred_C"/>
    <property type="match status" value="1"/>
</dbReference>
<dbReference type="RefSeq" id="XP_037193544.1">
    <property type="nucleotide sequence ID" value="XM_037335010.1"/>
</dbReference>
<feature type="domain" description="Glucose-methanol-choline oxidoreductase N-terminal" evidence="4">
    <location>
        <begin position="294"/>
        <end position="308"/>
    </location>
</feature>
<dbReference type="GeneID" id="59258702"/>
<evidence type="ECO:0000256" key="2">
    <source>
        <dbReference type="PIRSR" id="PIRSR000137-1"/>
    </source>
</evidence>
<accession>A0A8H6AVL8</accession>
<evidence type="ECO:0000313" key="6">
    <source>
        <dbReference type="Proteomes" id="UP000531561"/>
    </source>
</evidence>
<evidence type="ECO:0000259" key="4">
    <source>
        <dbReference type="PROSITE" id="PS00624"/>
    </source>
</evidence>
<dbReference type="PROSITE" id="PS00624">
    <property type="entry name" value="GMC_OXRED_2"/>
    <property type="match status" value="1"/>
</dbReference>
<dbReference type="Gene3D" id="3.50.50.60">
    <property type="entry name" value="FAD/NAD(P)-binding domain"/>
    <property type="match status" value="1"/>
</dbReference>
<dbReference type="PIRSF" id="PIRSF000137">
    <property type="entry name" value="Alcohol_oxidase"/>
    <property type="match status" value="1"/>
</dbReference>
<feature type="binding site" evidence="3">
    <location>
        <begin position="114"/>
        <end position="117"/>
    </location>
    <ligand>
        <name>FAD</name>
        <dbReference type="ChEBI" id="CHEBI:57692"/>
    </ligand>
</feature>
<feature type="active site" description="Proton donor" evidence="2">
    <location>
        <position position="541"/>
    </location>
</feature>
<dbReference type="InterPro" id="IPR012132">
    <property type="entry name" value="GMC_OxRdtase"/>
</dbReference>
<dbReference type="PANTHER" id="PTHR11552:SF219">
    <property type="entry name" value="GLUCOSE-METHANOL-CHOLINE OXIDOREDUCTASE N-TERMINAL DOMAIN-CONTAINING PROTEIN"/>
    <property type="match status" value="1"/>
</dbReference>
<dbReference type="SUPFAM" id="SSF51905">
    <property type="entry name" value="FAD/NAD(P)-binding domain"/>
    <property type="match status" value="1"/>
</dbReference>
<comment type="caution">
    <text evidence="5">The sequence shown here is derived from an EMBL/GenBank/DDBJ whole genome shotgun (WGS) entry which is preliminary data.</text>
</comment>
<proteinExistence type="inferred from homology"/>
<dbReference type="AlphaFoldDB" id="A0A8H6AVL8"/>
<dbReference type="Pfam" id="PF00732">
    <property type="entry name" value="GMC_oxred_N"/>
    <property type="match status" value="1"/>
</dbReference>
<dbReference type="EMBL" id="JABFCT010000007">
    <property type="protein sequence ID" value="KAF5874598.1"/>
    <property type="molecule type" value="Genomic_DNA"/>
</dbReference>
<comment type="similarity">
    <text evidence="1">Belongs to the GMC oxidoreductase family.</text>
</comment>
<dbReference type="InterPro" id="IPR036188">
    <property type="entry name" value="FAD/NAD-bd_sf"/>
</dbReference>
<dbReference type="OrthoDB" id="269227at2759"/>